<evidence type="ECO:0000259" key="1">
    <source>
        <dbReference type="Pfam" id="PF01965"/>
    </source>
</evidence>
<evidence type="ECO:0000313" key="2">
    <source>
        <dbReference type="EMBL" id="RYP03428.1"/>
    </source>
</evidence>
<sequence>MSKPFDLKKPNRLVHVGVILPNAMNEILDVAPVDGLYGMSKEGIKMIPDELVPPHLKAQAFDMEIHWVSETGKAPARLTSGINLIPTDSYESCPALDIVLIGAQHIVDKHREADLAFIRKSFADCSAFITICGGVMAPMQAGILQGKSATGPRDMLQMLRQTNPGVDWQEKRWVRDGKLWTSGTLLNGLDLMNAFCQENWGGEGTLWDVLSKLGSWPARDVDYKDGP</sequence>
<dbReference type="InterPro" id="IPR029062">
    <property type="entry name" value="Class_I_gatase-like"/>
</dbReference>
<dbReference type="Proteomes" id="UP000293360">
    <property type="component" value="Unassembled WGS sequence"/>
</dbReference>
<dbReference type="InterPro" id="IPR002818">
    <property type="entry name" value="DJ-1/PfpI"/>
</dbReference>
<accession>A0A4Q4TAA3</accession>
<dbReference type="STRING" id="155417.A0A4Q4TAA3"/>
<evidence type="ECO:0000313" key="3">
    <source>
        <dbReference type="Proteomes" id="UP000293360"/>
    </source>
</evidence>
<protein>
    <recommendedName>
        <fullName evidence="1">DJ-1/PfpI domain-containing protein</fullName>
    </recommendedName>
</protein>
<organism evidence="2 3">
    <name type="scientific">Monosporascus ibericus</name>
    <dbReference type="NCBI Taxonomy" id="155417"/>
    <lineage>
        <taxon>Eukaryota</taxon>
        <taxon>Fungi</taxon>
        <taxon>Dikarya</taxon>
        <taxon>Ascomycota</taxon>
        <taxon>Pezizomycotina</taxon>
        <taxon>Sordariomycetes</taxon>
        <taxon>Xylariomycetidae</taxon>
        <taxon>Xylariales</taxon>
        <taxon>Xylariales incertae sedis</taxon>
        <taxon>Monosporascus</taxon>
    </lineage>
</organism>
<dbReference type="PANTHER" id="PTHR43130">
    <property type="entry name" value="ARAC-FAMILY TRANSCRIPTIONAL REGULATOR"/>
    <property type="match status" value="1"/>
</dbReference>
<keyword evidence="3" id="KW-1185">Reference proteome</keyword>
<comment type="caution">
    <text evidence="2">The sequence shown here is derived from an EMBL/GenBank/DDBJ whole genome shotgun (WGS) entry which is preliminary data.</text>
</comment>
<dbReference type="Pfam" id="PF01965">
    <property type="entry name" value="DJ-1_PfpI"/>
    <property type="match status" value="1"/>
</dbReference>
<dbReference type="OrthoDB" id="543156at2759"/>
<dbReference type="PANTHER" id="PTHR43130:SF7">
    <property type="entry name" value="DJ-1_PFPI DOMAIN-CONTAINING PROTEIN"/>
    <property type="match status" value="1"/>
</dbReference>
<name>A0A4Q4TAA3_9PEZI</name>
<gene>
    <name evidence="2" type="ORF">DL764_005158</name>
</gene>
<reference evidence="2 3" key="1">
    <citation type="submission" date="2018-06" db="EMBL/GenBank/DDBJ databases">
        <title>Complete Genomes of Monosporascus.</title>
        <authorList>
            <person name="Robinson A.J."/>
            <person name="Natvig D.O."/>
        </authorList>
    </citation>
    <scope>NUCLEOTIDE SEQUENCE [LARGE SCALE GENOMIC DNA]</scope>
    <source>
        <strain evidence="2 3">CBS 110550</strain>
    </source>
</reference>
<proteinExistence type="predicted"/>
<dbReference type="InterPro" id="IPR052158">
    <property type="entry name" value="INH-QAR"/>
</dbReference>
<feature type="domain" description="DJ-1/PfpI" evidence="1">
    <location>
        <begin position="51"/>
        <end position="195"/>
    </location>
</feature>
<dbReference type="Gene3D" id="3.40.50.880">
    <property type="match status" value="1"/>
</dbReference>
<dbReference type="SUPFAM" id="SSF52317">
    <property type="entry name" value="Class I glutamine amidotransferase-like"/>
    <property type="match status" value="1"/>
</dbReference>
<dbReference type="EMBL" id="QJNU01000260">
    <property type="protein sequence ID" value="RYP03428.1"/>
    <property type="molecule type" value="Genomic_DNA"/>
</dbReference>
<dbReference type="AlphaFoldDB" id="A0A4Q4TAA3"/>